<accession>U7D7W4</accession>
<keyword evidence="4" id="KW-0812">Transmembrane</keyword>
<dbReference type="GO" id="GO:0003700">
    <property type="term" value="F:DNA-binding transcription factor activity"/>
    <property type="evidence" value="ECO:0007669"/>
    <property type="project" value="InterPro"/>
</dbReference>
<comment type="caution">
    <text evidence="6">The sequence shown here is derived from an EMBL/GenBank/DDBJ whole genome shotgun (WGS) entry which is preliminary data.</text>
</comment>
<dbReference type="GO" id="GO:0043565">
    <property type="term" value="F:sequence-specific DNA binding"/>
    <property type="evidence" value="ECO:0007669"/>
    <property type="project" value="InterPro"/>
</dbReference>
<dbReference type="InterPro" id="IPR009057">
    <property type="entry name" value="Homeodomain-like_sf"/>
</dbReference>
<evidence type="ECO:0000256" key="2">
    <source>
        <dbReference type="ARBA" id="ARBA00023125"/>
    </source>
</evidence>
<name>U7D7W4_9BACT</name>
<evidence type="ECO:0000259" key="5">
    <source>
        <dbReference type="PROSITE" id="PS01124"/>
    </source>
</evidence>
<gene>
    <name evidence="6" type="ORF">CALK_1893</name>
</gene>
<dbReference type="SUPFAM" id="SSF46689">
    <property type="entry name" value="Homeodomain-like"/>
    <property type="match status" value="1"/>
</dbReference>
<feature type="transmembrane region" description="Helical" evidence="4">
    <location>
        <begin position="191"/>
        <end position="211"/>
    </location>
</feature>
<dbReference type="PANTHER" id="PTHR43280">
    <property type="entry name" value="ARAC-FAMILY TRANSCRIPTIONAL REGULATOR"/>
    <property type="match status" value="1"/>
</dbReference>
<dbReference type="SMART" id="SM00342">
    <property type="entry name" value="HTH_ARAC"/>
    <property type="match status" value="1"/>
</dbReference>
<feature type="domain" description="HTH araC/xylS-type" evidence="5">
    <location>
        <begin position="262"/>
        <end position="361"/>
    </location>
</feature>
<dbReference type="Proteomes" id="UP000017148">
    <property type="component" value="Unassembled WGS sequence"/>
</dbReference>
<dbReference type="STRING" id="1313304.CALK_1893"/>
<keyword evidence="7" id="KW-1185">Reference proteome</keyword>
<evidence type="ECO:0000256" key="3">
    <source>
        <dbReference type="ARBA" id="ARBA00023163"/>
    </source>
</evidence>
<keyword evidence="3" id="KW-0804">Transcription</keyword>
<feature type="transmembrane region" description="Helical" evidence="4">
    <location>
        <begin position="12"/>
        <end position="31"/>
    </location>
</feature>
<dbReference type="eggNOG" id="COG2207">
    <property type="taxonomic scope" value="Bacteria"/>
</dbReference>
<evidence type="ECO:0000256" key="4">
    <source>
        <dbReference type="SAM" id="Phobius"/>
    </source>
</evidence>
<dbReference type="Pfam" id="PF12833">
    <property type="entry name" value="HTH_18"/>
    <property type="match status" value="1"/>
</dbReference>
<dbReference type="Gene3D" id="1.10.10.60">
    <property type="entry name" value="Homeodomain-like"/>
    <property type="match status" value="1"/>
</dbReference>
<dbReference type="InterPro" id="IPR018060">
    <property type="entry name" value="HTH_AraC"/>
</dbReference>
<keyword evidence="1" id="KW-0805">Transcription regulation</keyword>
<sequence length="381" mass="43893">MGVGMKKRQRVYVQIFFISLIAGTVVYALFLPASLSVFPERDPFFEYSVSSDSGTRVVLDSLIGADGDRQTVFRYHSPFVHRAMDLSCYSYLEIDIHPYSEEFTLCLSSMIDSVSYHGKLDTHMPREYSFESSLKGRVRIPINDFAVPRRWFAQRDASWYGTQDISKVSNITIRGERFFIRSIRFIPSKRAALTGAITTFIGIFILLVTVYTQMRLYKNRKIKARIYGSKSTLSRGLDVSEKHASKKVLPDEVFPEKHEQRISVAAYIDIHFTSSELRRAAVAEKLGYTIAELTTALREERGMTYKEYVTHLRISKARELLRTTEYPISRISFLTGHQYANSFSRTFKNCEGISPQEYRNRYGLRRDNKKVEQSLGKIVSC</sequence>
<organism evidence="6 7">
    <name type="scientific">Chitinivibrio alkaliphilus ACht1</name>
    <dbReference type="NCBI Taxonomy" id="1313304"/>
    <lineage>
        <taxon>Bacteria</taxon>
        <taxon>Pseudomonadati</taxon>
        <taxon>Fibrobacterota</taxon>
        <taxon>Chitinivibrionia</taxon>
        <taxon>Chitinivibrionales</taxon>
        <taxon>Chitinivibrionaceae</taxon>
        <taxon>Chitinivibrio</taxon>
    </lineage>
</organism>
<reference evidence="6 7" key="1">
    <citation type="journal article" date="2013" name="Environ. Microbiol.">
        <title>Genome analysis of Chitinivibrio alkaliphilus gen. nov., sp. nov., a novel extremely haloalkaliphilic anaerobic chitinolytic bacterium from the candidate phylum Termite Group 3.</title>
        <authorList>
            <person name="Sorokin D.Y."/>
            <person name="Gumerov V.M."/>
            <person name="Rakitin A.L."/>
            <person name="Beletsky A.V."/>
            <person name="Damste J.S."/>
            <person name="Muyzer G."/>
            <person name="Mardanov A.V."/>
            <person name="Ravin N.V."/>
        </authorList>
    </citation>
    <scope>NUCLEOTIDE SEQUENCE [LARGE SCALE GENOMIC DNA]</scope>
    <source>
        <strain evidence="6 7">ACht1</strain>
    </source>
</reference>
<dbReference type="EMBL" id="ASJR01000017">
    <property type="protein sequence ID" value="ERP31182.1"/>
    <property type="molecule type" value="Genomic_DNA"/>
</dbReference>
<keyword evidence="2" id="KW-0238">DNA-binding</keyword>
<keyword evidence="4" id="KW-1133">Transmembrane helix</keyword>
<keyword evidence="4" id="KW-0472">Membrane</keyword>
<evidence type="ECO:0000313" key="6">
    <source>
        <dbReference type="EMBL" id="ERP31182.1"/>
    </source>
</evidence>
<evidence type="ECO:0000313" key="7">
    <source>
        <dbReference type="Proteomes" id="UP000017148"/>
    </source>
</evidence>
<dbReference type="PANTHER" id="PTHR43280:SF2">
    <property type="entry name" value="HTH-TYPE TRANSCRIPTIONAL REGULATOR EXSA"/>
    <property type="match status" value="1"/>
</dbReference>
<protein>
    <submittedName>
        <fullName evidence="6">Transcriptional regulator, arac family</fullName>
    </submittedName>
</protein>
<dbReference type="PROSITE" id="PS01124">
    <property type="entry name" value="HTH_ARAC_FAMILY_2"/>
    <property type="match status" value="1"/>
</dbReference>
<evidence type="ECO:0000256" key="1">
    <source>
        <dbReference type="ARBA" id="ARBA00023015"/>
    </source>
</evidence>
<dbReference type="AlphaFoldDB" id="U7D7W4"/>
<proteinExistence type="predicted"/>